<dbReference type="AlphaFoldDB" id="A0A0E9QXP1"/>
<organism evidence="1">
    <name type="scientific">Anguilla anguilla</name>
    <name type="common">European freshwater eel</name>
    <name type="synonym">Muraena anguilla</name>
    <dbReference type="NCBI Taxonomy" id="7936"/>
    <lineage>
        <taxon>Eukaryota</taxon>
        <taxon>Metazoa</taxon>
        <taxon>Chordata</taxon>
        <taxon>Craniata</taxon>
        <taxon>Vertebrata</taxon>
        <taxon>Euteleostomi</taxon>
        <taxon>Actinopterygii</taxon>
        <taxon>Neopterygii</taxon>
        <taxon>Teleostei</taxon>
        <taxon>Anguilliformes</taxon>
        <taxon>Anguillidae</taxon>
        <taxon>Anguilla</taxon>
    </lineage>
</organism>
<sequence length="26" mass="2764">MPPPCLQSYICSLCSSAHPLLLLSCS</sequence>
<accession>A0A0E9QXP1</accession>
<name>A0A0E9QXP1_ANGAN</name>
<proteinExistence type="predicted"/>
<protein>
    <submittedName>
        <fullName evidence="1">Uncharacterized protein</fullName>
    </submittedName>
</protein>
<evidence type="ECO:0000313" key="1">
    <source>
        <dbReference type="EMBL" id="JAH20853.1"/>
    </source>
</evidence>
<reference evidence="1" key="2">
    <citation type="journal article" date="2015" name="Fish Shellfish Immunol.">
        <title>Early steps in the European eel (Anguilla anguilla)-Vibrio vulnificus interaction in the gills: Role of the RtxA13 toxin.</title>
        <authorList>
            <person name="Callol A."/>
            <person name="Pajuelo D."/>
            <person name="Ebbesson L."/>
            <person name="Teles M."/>
            <person name="MacKenzie S."/>
            <person name="Amaro C."/>
        </authorList>
    </citation>
    <scope>NUCLEOTIDE SEQUENCE</scope>
</reference>
<dbReference type="EMBL" id="GBXM01087724">
    <property type="protein sequence ID" value="JAH20853.1"/>
    <property type="molecule type" value="Transcribed_RNA"/>
</dbReference>
<reference evidence="1" key="1">
    <citation type="submission" date="2014-11" db="EMBL/GenBank/DDBJ databases">
        <authorList>
            <person name="Amaro Gonzalez C."/>
        </authorList>
    </citation>
    <scope>NUCLEOTIDE SEQUENCE</scope>
</reference>